<evidence type="ECO:0000256" key="14">
    <source>
        <dbReference type="SAM" id="MobiDB-lite"/>
    </source>
</evidence>
<accession>A0AAN9LNA8</accession>
<evidence type="ECO:0000259" key="16">
    <source>
        <dbReference type="PROSITE" id="PS51473"/>
    </source>
</evidence>
<proteinExistence type="predicted"/>
<comment type="caution">
    <text evidence="17">The sequence shown here is derived from an EMBL/GenBank/DDBJ whole genome shotgun (WGS) entry which is preliminary data.</text>
</comment>
<dbReference type="Pfam" id="PF01657">
    <property type="entry name" value="Stress-antifung"/>
    <property type="match status" value="1"/>
</dbReference>
<dbReference type="Gene3D" id="3.30.430.20">
    <property type="entry name" value="Gnk2 domain, C-X8-C-X2-C motif"/>
    <property type="match status" value="1"/>
</dbReference>
<dbReference type="Proteomes" id="UP001367508">
    <property type="component" value="Unassembled WGS sequence"/>
</dbReference>
<name>A0AAN9LNA8_CANGL</name>
<keyword evidence="4" id="KW-0812">Transmembrane</keyword>
<evidence type="ECO:0000256" key="12">
    <source>
        <dbReference type="ARBA" id="ARBA00023170"/>
    </source>
</evidence>
<dbReference type="PANTHER" id="PTHR27002:SF1073">
    <property type="entry name" value="CYSTEINE-RICH RECEPTOR-LIKE PROTEIN KINASE 29"/>
    <property type="match status" value="1"/>
</dbReference>
<keyword evidence="10" id="KW-1133">Transmembrane helix</keyword>
<keyword evidence="9 13" id="KW-0067">ATP-binding</keyword>
<evidence type="ECO:0000256" key="13">
    <source>
        <dbReference type="PROSITE-ProRule" id="PRU10141"/>
    </source>
</evidence>
<dbReference type="InterPro" id="IPR017441">
    <property type="entry name" value="Protein_kinase_ATP_BS"/>
</dbReference>
<evidence type="ECO:0000256" key="10">
    <source>
        <dbReference type="ARBA" id="ARBA00022989"/>
    </source>
</evidence>
<gene>
    <name evidence="17" type="ORF">VNO77_19875</name>
</gene>
<keyword evidence="2" id="KW-0723">Serine/threonine-protein kinase</keyword>
<evidence type="ECO:0000259" key="15">
    <source>
        <dbReference type="PROSITE" id="PS50011"/>
    </source>
</evidence>
<feature type="region of interest" description="Disordered" evidence="14">
    <location>
        <begin position="21"/>
        <end position="43"/>
    </location>
</feature>
<dbReference type="InterPro" id="IPR038408">
    <property type="entry name" value="GNK2_sf"/>
</dbReference>
<organism evidence="17 18">
    <name type="scientific">Canavalia gladiata</name>
    <name type="common">Sword bean</name>
    <name type="synonym">Dolichos gladiatus</name>
    <dbReference type="NCBI Taxonomy" id="3824"/>
    <lineage>
        <taxon>Eukaryota</taxon>
        <taxon>Viridiplantae</taxon>
        <taxon>Streptophyta</taxon>
        <taxon>Embryophyta</taxon>
        <taxon>Tracheophyta</taxon>
        <taxon>Spermatophyta</taxon>
        <taxon>Magnoliopsida</taxon>
        <taxon>eudicotyledons</taxon>
        <taxon>Gunneridae</taxon>
        <taxon>Pentapetalae</taxon>
        <taxon>rosids</taxon>
        <taxon>fabids</taxon>
        <taxon>Fabales</taxon>
        <taxon>Fabaceae</taxon>
        <taxon>Papilionoideae</taxon>
        <taxon>50 kb inversion clade</taxon>
        <taxon>NPAAA clade</taxon>
        <taxon>indigoferoid/millettioid clade</taxon>
        <taxon>Phaseoleae</taxon>
        <taxon>Canavalia</taxon>
    </lineage>
</organism>
<dbReference type="InterPro" id="IPR002902">
    <property type="entry name" value="GNK2"/>
</dbReference>
<dbReference type="GO" id="GO:0005886">
    <property type="term" value="C:plasma membrane"/>
    <property type="evidence" value="ECO:0007669"/>
    <property type="project" value="TreeGrafter"/>
</dbReference>
<feature type="binding site" evidence="13">
    <location>
        <position position="279"/>
    </location>
    <ligand>
        <name>ATP</name>
        <dbReference type="ChEBI" id="CHEBI:30616"/>
    </ligand>
</feature>
<dbReference type="InterPro" id="IPR001245">
    <property type="entry name" value="Ser-Thr/Tyr_kinase_cat_dom"/>
</dbReference>
<keyword evidence="7 13" id="KW-0547">Nucleotide-binding</keyword>
<evidence type="ECO:0000256" key="5">
    <source>
        <dbReference type="ARBA" id="ARBA00022729"/>
    </source>
</evidence>
<keyword evidence="5" id="KW-0732">Signal</keyword>
<keyword evidence="11" id="KW-0472">Membrane</keyword>
<dbReference type="SUPFAM" id="SSF56112">
    <property type="entry name" value="Protein kinase-like (PK-like)"/>
    <property type="match status" value="1"/>
</dbReference>
<protein>
    <recommendedName>
        <fullName evidence="19">Protein kinase domain-containing protein</fullName>
    </recommendedName>
</protein>
<evidence type="ECO:0008006" key="19">
    <source>
        <dbReference type="Google" id="ProtNLM"/>
    </source>
</evidence>
<comment type="subcellular location">
    <subcellularLocation>
        <location evidence="1">Membrane</location>
        <topology evidence="1">Single-pass membrane protein</topology>
    </subcellularLocation>
</comment>
<dbReference type="PROSITE" id="PS50011">
    <property type="entry name" value="PROTEIN_KINASE_DOM"/>
    <property type="match status" value="1"/>
</dbReference>
<evidence type="ECO:0000256" key="6">
    <source>
        <dbReference type="ARBA" id="ARBA00022737"/>
    </source>
</evidence>
<evidence type="ECO:0000256" key="1">
    <source>
        <dbReference type="ARBA" id="ARBA00004167"/>
    </source>
</evidence>
<reference evidence="17 18" key="1">
    <citation type="submission" date="2024-01" db="EMBL/GenBank/DDBJ databases">
        <title>The genomes of 5 underutilized Papilionoideae crops provide insights into root nodulation and disease resistanc.</title>
        <authorList>
            <person name="Jiang F."/>
        </authorList>
    </citation>
    <scope>NUCLEOTIDE SEQUENCE [LARGE SCALE GENOMIC DNA]</scope>
    <source>
        <strain evidence="17">LVBAO_FW01</strain>
        <tissue evidence="17">Leaves</tissue>
    </source>
</reference>
<keyword evidence="3" id="KW-0808">Transferase</keyword>
<evidence type="ECO:0000256" key="2">
    <source>
        <dbReference type="ARBA" id="ARBA00022527"/>
    </source>
</evidence>
<keyword evidence="18" id="KW-1185">Reference proteome</keyword>
<keyword evidence="8" id="KW-0418">Kinase</keyword>
<dbReference type="EMBL" id="JAYMYQ010000004">
    <property type="protein sequence ID" value="KAK7339220.1"/>
    <property type="molecule type" value="Genomic_DNA"/>
</dbReference>
<feature type="domain" description="Protein kinase" evidence="15">
    <location>
        <begin position="251"/>
        <end position="325"/>
    </location>
</feature>
<dbReference type="Pfam" id="PF07714">
    <property type="entry name" value="PK_Tyr_Ser-Thr"/>
    <property type="match status" value="1"/>
</dbReference>
<evidence type="ECO:0000256" key="4">
    <source>
        <dbReference type="ARBA" id="ARBA00022692"/>
    </source>
</evidence>
<evidence type="ECO:0000256" key="9">
    <source>
        <dbReference type="ARBA" id="ARBA00022840"/>
    </source>
</evidence>
<dbReference type="AlphaFoldDB" id="A0AAN9LNA8"/>
<evidence type="ECO:0000313" key="17">
    <source>
        <dbReference type="EMBL" id="KAK7339220.1"/>
    </source>
</evidence>
<sequence>MTRNCDPGNARGRGAIIASRQRTAMSARAEADDERESAWRRGPNKHLPFNQVVSDLLGSLGNRAATGDFHRKFAVANKTGPSFLTVFAHVQCTPDLSGLKCTQFLFGAISYIPNCWANKIRARIFKPSCNLRFDTIPYYDPMIDVPPSLTPHFLLLLHPPQPHSKKVPIILYFMLLIFLATSQLTDKKEQIMANCHCHNYANCLLYNTTHLYMYYLRGKKPRKYLEIDDEIEPTETLQLDFQTIIDATNNFSKANKLGQGGFGLVYKGRLPNGEEVAIKWLSRDSGQGDIEFKNELLIVAKLQHQNLVWLLGFRLETGERILVTL</sequence>
<evidence type="ECO:0000256" key="3">
    <source>
        <dbReference type="ARBA" id="ARBA00022679"/>
    </source>
</evidence>
<dbReference type="CDD" id="cd23509">
    <property type="entry name" value="Gnk2-like"/>
    <property type="match status" value="1"/>
</dbReference>
<dbReference type="PANTHER" id="PTHR27002">
    <property type="entry name" value="RECEPTOR-LIKE SERINE/THREONINE-PROTEIN KINASE SD1-8"/>
    <property type="match status" value="1"/>
</dbReference>
<dbReference type="GO" id="GO:0005524">
    <property type="term" value="F:ATP binding"/>
    <property type="evidence" value="ECO:0007669"/>
    <property type="project" value="UniProtKB-UniRule"/>
</dbReference>
<dbReference type="PROSITE" id="PS00107">
    <property type="entry name" value="PROTEIN_KINASE_ATP"/>
    <property type="match status" value="1"/>
</dbReference>
<keyword evidence="6" id="KW-0677">Repeat</keyword>
<evidence type="ECO:0000256" key="7">
    <source>
        <dbReference type="ARBA" id="ARBA00022741"/>
    </source>
</evidence>
<dbReference type="InterPro" id="IPR000719">
    <property type="entry name" value="Prot_kinase_dom"/>
</dbReference>
<dbReference type="InterPro" id="IPR011009">
    <property type="entry name" value="Kinase-like_dom_sf"/>
</dbReference>
<keyword evidence="12" id="KW-0675">Receptor</keyword>
<evidence type="ECO:0000313" key="18">
    <source>
        <dbReference type="Proteomes" id="UP001367508"/>
    </source>
</evidence>
<dbReference type="FunFam" id="3.30.200.20:FF:000466">
    <property type="entry name" value="Putative LRR receptor-like serine/threonine-protein kinase"/>
    <property type="match status" value="1"/>
</dbReference>
<evidence type="ECO:0000256" key="8">
    <source>
        <dbReference type="ARBA" id="ARBA00022777"/>
    </source>
</evidence>
<dbReference type="PROSITE" id="PS51473">
    <property type="entry name" value="GNK2"/>
    <property type="match status" value="1"/>
</dbReference>
<dbReference type="GO" id="GO:0004674">
    <property type="term" value="F:protein serine/threonine kinase activity"/>
    <property type="evidence" value="ECO:0007669"/>
    <property type="project" value="UniProtKB-KW"/>
</dbReference>
<evidence type="ECO:0000256" key="11">
    <source>
        <dbReference type="ARBA" id="ARBA00023136"/>
    </source>
</evidence>
<dbReference type="Gene3D" id="3.30.200.20">
    <property type="entry name" value="Phosphorylase Kinase, domain 1"/>
    <property type="match status" value="1"/>
</dbReference>
<feature type="domain" description="Gnk2-homologous" evidence="16">
    <location>
        <begin position="31"/>
        <end position="138"/>
    </location>
</feature>